<keyword evidence="4" id="KW-1185">Reference proteome</keyword>
<reference evidence="3 4" key="1">
    <citation type="submission" date="2018-09" db="EMBL/GenBank/DDBJ databases">
        <title>Alcanivorax profundi sp. nov., isolated from 1000 m-depth seawater of the Mariana Trench.</title>
        <authorList>
            <person name="Liu J."/>
        </authorList>
    </citation>
    <scope>NUCLEOTIDE SEQUENCE [LARGE SCALE GENOMIC DNA]</scope>
    <source>
        <strain evidence="3 4">MTEO17</strain>
    </source>
</reference>
<dbReference type="PIRSF" id="PIRSF018266">
    <property type="entry name" value="FecR"/>
    <property type="match status" value="1"/>
</dbReference>
<gene>
    <name evidence="3" type="ORF">D4A39_00500</name>
</gene>
<dbReference type="InterPro" id="IPR006860">
    <property type="entry name" value="FecR"/>
</dbReference>
<dbReference type="GO" id="GO:0016989">
    <property type="term" value="F:sigma factor antagonist activity"/>
    <property type="evidence" value="ECO:0007669"/>
    <property type="project" value="TreeGrafter"/>
</dbReference>
<organism evidence="3 4">
    <name type="scientific">Alcanivorax profundi</name>
    <dbReference type="NCBI Taxonomy" id="2338368"/>
    <lineage>
        <taxon>Bacteria</taxon>
        <taxon>Pseudomonadati</taxon>
        <taxon>Pseudomonadota</taxon>
        <taxon>Gammaproteobacteria</taxon>
        <taxon>Oceanospirillales</taxon>
        <taxon>Alcanivoracaceae</taxon>
        <taxon>Alcanivorax</taxon>
    </lineage>
</organism>
<dbReference type="Pfam" id="PF04773">
    <property type="entry name" value="FecR"/>
    <property type="match status" value="1"/>
</dbReference>
<evidence type="ECO:0000259" key="1">
    <source>
        <dbReference type="Pfam" id="PF04773"/>
    </source>
</evidence>
<dbReference type="RefSeq" id="WP_119917308.1">
    <property type="nucleotide sequence ID" value="NZ_QYYA01000001.1"/>
</dbReference>
<comment type="caution">
    <text evidence="3">The sequence shown here is derived from an EMBL/GenBank/DDBJ whole genome shotgun (WGS) entry which is preliminary data.</text>
</comment>
<dbReference type="AlphaFoldDB" id="A0A418Y1I9"/>
<name>A0A418Y1I9_9GAMM</name>
<feature type="domain" description="FecR protein" evidence="1">
    <location>
        <begin position="121"/>
        <end position="214"/>
    </location>
</feature>
<dbReference type="Proteomes" id="UP000283734">
    <property type="component" value="Unassembled WGS sequence"/>
</dbReference>
<sequence>MPSRDLPPYPVLQQAAEWFAQLADHNVTPEEQREWQTWFDQDPQHQQAWLYVEQVGHRFFQAKQQAGGEGANRILEQTRNRRISRRKVLGSGLAGVGAWFTWRYTPIPEATRQLALSLGADYSTATGEQRQISLLDGGQLWLNTASAVDVIYNDQLRNIQLQRGEILIETGTDSHNRPFVVTTQEGRLRALGTRFSVYQGDGQTQIAVYQGAVEIRTAGGPGLVLKAGEKTTFTRHHIDPPGKANTAQVAWQHGLIIADAIPLQTLVTELGRYRHGYLAVDPTIANLNVIGTYPIDKPDHALAMLESALPIQVTRHLPWWVTLQPKP</sequence>
<protein>
    <submittedName>
        <fullName evidence="3">DUF4880 domain-containing protein</fullName>
    </submittedName>
</protein>
<evidence type="ECO:0000259" key="2">
    <source>
        <dbReference type="Pfam" id="PF16220"/>
    </source>
</evidence>
<feature type="domain" description="FecR N-terminal" evidence="2">
    <location>
        <begin position="13"/>
        <end position="55"/>
    </location>
</feature>
<accession>A0A418Y1I9</accession>
<evidence type="ECO:0000313" key="3">
    <source>
        <dbReference type="EMBL" id="RJG19381.1"/>
    </source>
</evidence>
<evidence type="ECO:0000313" key="4">
    <source>
        <dbReference type="Proteomes" id="UP000283734"/>
    </source>
</evidence>
<dbReference type="InterPro" id="IPR012373">
    <property type="entry name" value="Ferrdict_sens_TM"/>
</dbReference>
<dbReference type="PANTHER" id="PTHR30273:SF2">
    <property type="entry name" value="PROTEIN FECR"/>
    <property type="match status" value="1"/>
</dbReference>
<proteinExistence type="predicted"/>
<dbReference type="InterPro" id="IPR032623">
    <property type="entry name" value="FecR_N"/>
</dbReference>
<dbReference type="Gene3D" id="2.60.120.1440">
    <property type="match status" value="1"/>
</dbReference>
<dbReference type="Pfam" id="PF16220">
    <property type="entry name" value="DUF4880"/>
    <property type="match status" value="1"/>
</dbReference>
<dbReference type="OrthoDB" id="7032198at2"/>
<dbReference type="EMBL" id="QYYA01000001">
    <property type="protein sequence ID" value="RJG19381.1"/>
    <property type="molecule type" value="Genomic_DNA"/>
</dbReference>
<dbReference type="PANTHER" id="PTHR30273">
    <property type="entry name" value="PERIPLASMIC SIGNAL SENSOR AND SIGMA FACTOR ACTIVATOR FECR-RELATED"/>
    <property type="match status" value="1"/>
</dbReference>